<gene>
    <name evidence="6" type="ORF">Ctob_015163</name>
</gene>
<dbReference type="InterPro" id="IPR050186">
    <property type="entry name" value="TPT_transporter"/>
</dbReference>
<keyword evidence="2 5" id="KW-0812">Transmembrane</keyword>
<feature type="transmembrane region" description="Helical" evidence="5">
    <location>
        <begin position="74"/>
        <end position="92"/>
    </location>
</feature>
<evidence type="ECO:0000256" key="3">
    <source>
        <dbReference type="ARBA" id="ARBA00022989"/>
    </source>
</evidence>
<feature type="transmembrane region" description="Helical" evidence="5">
    <location>
        <begin position="138"/>
        <end position="156"/>
    </location>
</feature>
<dbReference type="EMBL" id="JWZX01001964">
    <property type="protein sequence ID" value="KOO31664.1"/>
    <property type="molecule type" value="Genomic_DNA"/>
</dbReference>
<keyword evidence="3 5" id="KW-1133">Transmembrane helix</keyword>
<dbReference type="OrthoDB" id="417037at2759"/>
<keyword evidence="4 5" id="KW-0472">Membrane</keyword>
<feature type="transmembrane region" description="Helical" evidence="5">
    <location>
        <begin position="196"/>
        <end position="219"/>
    </location>
</feature>
<dbReference type="SUPFAM" id="SSF103481">
    <property type="entry name" value="Multidrug resistance efflux transporter EmrE"/>
    <property type="match status" value="1"/>
</dbReference>
<reference evidence="7" key="1">
    <citation type="journal article" date="2015" name="PLoS Genet.">
        <title>Genome Sequence and Transcriptome Analyses of Chrysochromulina tobin: Metabolic Tools for Enhanced Algal Fitness in the Prominent Order Prymnesiales (Haptophyceae).</title>
        <authorList>
            <person name="Hovde B.T."/>
            <person name="Deodato C.R."/>
            <person name="Hunsperger H.M."/>
            <person name="Ryken S.A."/>
            <person name="Yost W."/>
            <person name="Jha R.K."/>
            <person name="Patterson J."/>
            <person name="Monnat R.J. Jr."/>
            <person name="Barlow S.B."/>
            <person name="Starkenburg S.R."/>
            <person name="Cattolico R.A."/>
        </authorList>
    </citation>
    <scope>NUCLEOTIDE SEQUENCE</scope>
    <source>
        <strain evidence="7">CCMP291</strain>
    </source>
</reference>
<dbReference type="GO" id="GO:0016020">
    <property type="term" value="C:membrane"/>
    <property type="evidence" value="ECO:0007669"/>
    <property type="project" value="UniProtKB-SubCell"/>
</dbReference>
<organism evidence="6 7">
    <name type="scientific">Chrysochromulina tobinii</name>
    <dbReference type="NCBI Taxonomy" id="1460289"/>
    <lineage>
        <taxon>Eukaryota</taxon>
        <taxon>Haptista</taxon>
        <taxon>Haptophyta</taxon>
        <taxon>Prymnesiophyceae</taxon>
        <taxon>Prymnesiales</taxon>
        <taxon>Chrysochromulinaceae</taxon>
        <taxon>Chrysochromulina</taxon>
    </lineage>
</organism>
<comment type="caution">
    <text evidence="6">The sequence shown here is derived from an EMBL/GenBank/DDBJ whole genome shotgun (WGS) entry which is preliminary data.</text>
</comment>
<name>A0A0M0JYL9_9EUKA</name>
<dbReference type="Proteomes" id="UP000037460">
    <property type="component" value="Unassembled WGS sequence"/>
</dbReference>
<keyword evidence="7" id="KW-1185">Reference proteome</keyword>
<feature type="transmembrane region" description="Helical" evidence="5">
    <location>
        <begin position="225"/>
        <end position="243"/>
    </location>
</feature>
<proteinExistence type="predicted"/>
<evidence type="ECO:0000256" key="2">
    <source>
        <dbReference type="ARBA" id="ARBA00022692"/>
    </source>
</evidence>
<comment type="subcellular location">
    <subcellularLocation>
        <location evidence="1">Membrane</location>
        <topology evidence="1">Multi-pass membrane protein</topology>
    </subcellularLocation>
</comment>
<evidence type="ECO:0000313" key="6">
    <source>
        <dbReference type="EMBL" id="KOO31664.1"/>
    </source>
</evidence>
<evidence type="ECO:0000256" key="1">
    <source>
        <dbReference type="ARBA" id="ARBA00004141"/>
    </source>
</evidence>
<accession>A0A0M0JYL9</accession>
<evidence type="ECO:0000313" key="7">
    <source>
        <dbReference type="Proteomes" id="UP000037460"/>
    </source>
</evidence>
<evidence type="ECO:0000256" key="4">
    <source>
        <dbReference type="ARBA" id="ARBA00023136"/>
    </source>
</evidence>
<feature type="transmembrane region" description="Helical" evidence="5">
    <location>
        <begin position="104"/>
        <end position="126"/>
    </location>
</feature>
<protein>
    <submittedName>
        <fullName evidence="6">Drug metabolite transporter superfamily</fullName>
    </submittedName>
</protein>
<feature type="transmembrane region" description="Helical" evidence="5">
    <location>
        <begin position="168"/>
        <end position="189"/>
    </location>
</feature>
<evidence type="ECO:0000256" key="5">
    <source>
        <dbReference type="SAM" id="Phobius"/>
    </source>
</evidence>
<sequence>MLVMVQGWAKPDPFDWRKVKPYLVYVSLFVTTIYSNFKALELSNVETLIVARSCVPCVVAFLDWGCLGRYLPSARSWIAMLVMVAGAAGYVLCDKQFEADGISAYFWVILYFVVISFEMALGKYVVGPHLNFASMWGPTLYTNTLSIFPMALIGLASNEQSRLCEVEWSVSLVCLVALSCIIGVAISFLGFKARSLVSATCFTVLGVANKIATVAVNALMWDQHASPLGILALLLTLFGASVYQQSGVRPEKNVALIASDAAKENALDIEMSHESRHTNGPK</sequence>
<dbReference type="PANTHER" id="PTHR11132">
    <property type="entry name" value="SOLUTE CARRIER FAMILY 35"/>
    <property type="match status" value="1"/>
</dbReference>
<dbReference type="InterPro" id="IPR037185">
    <property type="entry name" value="EmrE-like"/>
</dbReference>
<dbReference type="AlphaFoldDB" id="A0A0M0JYL9"/>